<dbReference type="Gramene" id="OPUNC09G01330.1">
    <property type="protein sequence ID" value="OPUNC09G01330.1"/>
    <property type="gene ID" value="OPUNC09G01330"/>
</dbReference>
<dbReference type="SUPFAM" id="SSF52047">
    <property type="entry name" value="RNI-like"/>
    <property type="match status" value="1"/>
</dbReference>
<evidence type="ECO:0000256" key="1">
    <source>
        <dbReference type="SAM" id="MobiDB-lite"/>
    </source>
</evidence>
<dbReference type="Proteomes" id="UP000026962">
    <property type="component" value="Chromosome 9"/>
</dbReference>
<reference evidence="2" key="2">
    <citation type="submission" date="2018-05" db="EMBL/GenBank/DDBJ databases">
        <title>OpunRS2 (Oryza punctata Reference Sequence Version 2).</title>
        <authorList>
            <person name="Zhang J."/>
            <person name="Kudrna D."/>
            <person name="Lee S."/>
            <person name="Talag J."/>
            <person name="Welchert J."/>
            <person name="Wing R.A."/>
        </authorList>
    </citation>
    <scope>NUCLEOTIDE SEQUENCE [LARGE SCALE GENOMIC DNA]</scope>
</reference>
<evidence type="ECO:0008006" key="4">
    <source>
        <dbReference type="Google" id="ProtNLM"/>
    </source>
</evidence>
<keyword evidence="3" id="KW-1185">Reference proteome</keyword>
<dbReference type="HOGENOM" id="CLU_1162726_0_0_1"/>
<reference evidence="2" key="1">
    <citation type="submission" date="2015-04" db="UniProtKB">
        <authorList>
            <consortium name="EnsemblPlants"/>
        </authorList>
    </citation>
    <scope>IDENTIFICATION</scope>
</reference>
<dbReference type="AlphaFoldDB" id="A0A0E0LYK9"/>
<dbReference type="Pfam" id="PF13516">
    <property type="entry name" value="LRR_6"/>
    <property type="match status" value="2"/>
</dbReference>
<name>A0A0E0LYK9_ORYPU</name>
<organism evidence="2">
    <name type="scientific">Oryza punctata</name>
    <name type="common">Red rice</name>
    <dbReference type="NCBI Taxonomy" id="4537"/>
    <lineage>
        <taxon>Eukaryota</taxon>
        <taxon>Viridiplantae</taxon>
        <taxon>Streptophyta</taxon>
        <taxon>Embryophyta</taxon>
        <taxon>Tracheophyta</taxon>
        <taxon>Spermatophyta</taxon>
        <taxon>Magnoliopsida</taxon>
        <taxon>Liliopsida</taxon>
        <taxon>Poales</taxon>
        <taxon>Poaceae</taxon>
        <taxon>BOP clade</taxon>
        <taxon>Oryzoideae</taxon>
        <taxon>Oryzeae</taxon>
        <taxon>Oryzinae</taxon>
        <taxon>Oryza</taxon>
    </lineage>
</organism>
<dbReference type="eggNOG" id="KOG1947">
    <property type="taxonomic scope" value="Eukaryota"/>
</dbReference>
<dbReference type="PANTHER" id="PTHR38926:SF74">
    <property type="entry name" value="OS08G0193600 PROTEIN"/>
    <property type="match status" value="1"/>
</dbReference>
<dbReference type="InterPro" id="IPR001611">
    <property type="entry name" value="Leu-rich_rpt"/>
</dbReference>
<feature type="region of interest" description="Disordered" evidence="1">
    <location>
        <begin position="33"/>
        <end position="59"/>
    </location>
</feature>
<evidence type="ECO:0000313" key="3">
    <source>
        <dbReference type="Proteomes" id="UP000026962"/>
    </source>
</evidence>
<sequence length="239" mass="25677">MAARSSGDGCNAAAWCCCLEKAALMLCSTSLKSPAVGTGGGREEEPAPGKKGRRRRGVTGGARGCIYRRQLRQIRREAAAALRAEATGGTGGCSGGAPARAYAELELSLSTSIFGKHVFEAVGKTCPNLKHFRLSEHVFYSSKDNGSKDDEALGIATMAQLRSVQIFGNNLTNEGLTAILDNCPHLESLDIRHCFNVAMADDDTLQEKCVRIKALRLPNDSTVTTNFRYRAMFEWIASG</sequence>
<dbReference type="STRING" id="4537.A0A0E0LYK9"/>
<dbReference type="Gene3D" id="3.80.10.10">
    <property type="entry name" value="Ribonuclease Inhibitor"/>
    <property type="match status" value="1"/>
</dbReference>
<proteinExistence type="predicted"/>
<dbReference type="EnsemblPlants" id="OPUNC09G01330.1">
    <property type="protein sequence ID" value="OPUNC09G01330.1"/>
    <property type="gene ID" value="OPUNC09G01330"/>
</dbReference>
<dbReference type="PANTHER" id="PTHR38926">
    <property type="entry name" value="F-BOX DOMAIN CONTAINING PROTEIN, EXPRESSED"/>
    <property type="match status" value="1"/>
</dbReference>
<dbReference type="InterPro" id="IPR032675">
    <property type="entry name" value="LRR_dom_sf"/>
</dbReference>
<protein>
    <recommendedName>
        <fullName evidence="4">F-box domain-containing protein</fullName>
    </recommendedName>
</protein>
<accession>A0A0E0LYK9</accession>
<evidence type="ECO:0000313" key="2">
    <source>
        <dbReference type="EnsemblPlants" id="OPUNC09G01330.1"/>
    </source>
</evidence>